<protein>
    <submittedName>
        <fullName evidence="5">Phosphinothricin acetyltransferase</fullName>
    </submittedName>
</protein>
<evidence type="ECO:0000259" key="3">
    <source>
        <dbReference type="PROSITE" id="PS51186"/>
    </source>
</evidence>
<dbReference type="GO" id="GO:0016747">
    <property type="term" value="F:acyltransferase activity, transferring groups other than amino-acyl groups"/>
    <property type="evidence" value="ECO:0007669"/>
    <property type="project" value="InterPro"/>
</dbReference>
<evidence type="ECO:0000313" key="5">
    <source>
        <dbReference type="EMBL" id="SSA44452.1"/>
    </source>
</evidence>
<keyword evidence="6" id="KW-1185">Reference proteome</keyword>
<evidence type="ECO:0000256" key="2">
    <source>
        <dbReference type="ARBA" id="ARBA00023315"/>
    </source>
</evidence>
<dbReference type="Proteomes" id="UP000245839">
    <property type="component" value="Unassembled WGS sequence"/>
</dbReference>
<accession>A0A2Y9BZJ2</accession>
<dbReference type="Proteomes" id="UP000251571">
    <property type="component" value="Unassembled WGS sequence"/>
</dbReference>
<dbReference type="RefSeq" id="WP_109563978.1">
    <property type="nucleotide sequence ID" value="NZ_QGDJ01000003.1"/>
</dbReference>
<dbReference type="PANTHER" id="PTHR43072">
    <property type="entry name" value="N-ACETYLTRANSFERASE"/>
    <property type="match status" value="1"/>
</dbReference>
<dbReference type="InterPro" id="IPR000182">
    <property type="entry name" value="GNAT_dom"/>
</dbReference>
<dbReference type="EMBL" id="QGDJ01000003">
    <property type="protein sequence ID" value="PWJ20387.1"/>
    <property type="molecule type" value="Genomic_DNA"/>
</dbReference>
<dbReference type="Pfam" id="PF00583">
    <property type="entry name" value="Acetyltransf_1"/>
    <property type="match status" value="1"/>
</dbReference>
<dbReference type="InterPro" id="IPR016181">
    <property type="entry name" value="Acyl_CoA_acyltransferase"/>
</dbReference>
<reference evidence="5 7" key="1">
    <citation type="submission" date="2016-10" db="EMBL/GenBank/DDBJ databases">
        <authorList>
            <person name="Cai Z."/>
        </authorList>
    </citation>
    <scope>NUCLEOTIDE SEQUENCE [LARGE SCALE GENOMIC DNA]</scope>
    <source>
        <strain evidence="5 7">DSM 25227</strain>
    </source>
</reference>
<proteinExistence type="predicted"/>
<organism evidence="5 7">
    <name type="scientific">Jannaschia seohaensis</name>
    <dbReference type="NCBI Taxonomy" id="475081"/>
    <lineage>
        <taxon>Bacteria</taxon>
        <taxon>Pseudomonadati</taxon>
        <taxon>Pseudomonadota</taxon>
        <taxon>Alphaproteobacteria</taxon>
        <taxon>Rhodobacterales</taxon>
        <taxon>Roseobacteraceae</taxon>
        <taxon>Jannaschia</taxon>
    </lineage>
</organism>
<reference evidence="4 6" key="2">
    <citation type="submission" date="2018-03" db="EMBL/GenBank/DDBJ databases">
        <title>Genomic Encyclopedia of Archaeal and Bacterial Type Strains, Phase II (KMG-II): from individual species to whole genera.</title>
        <authorList>
            <person name="Goeker M."/>
        </authorList>
    </citation>
    <scope>NUCLEOTIDE SEQUENCE [LARGE SCALE GENOMIC DNA]</scope>
    <source>
        <strain evidence="4 6">DSM 25227</strain>
    </source>
</reference>
<evidence type="ECO:0000313" key="4">
    <source>
        <dbReference type="EMBL" id="PWJ20387.1"/>
    </source>
</evidence>
<dbReference type="EMBL" id="UETC01000003">
    <property type="protein sequence ID" value="SSA44452.1"/>
    <property type="molecule type" value="Genomic_DNA"/>
</dbReference>
<name>A0A2Y9BZJ2_9RHOB</name>
<dbReference type="PANTHER" id="PTHR43072:SF23">
    <property type="entry name" value="UPF0039 PROTEIN C11D3.02C"/>
    <property type="match status" value="1"/>
</dbReference>
<evidence type="ECO:0000313" key="6">
    <source>
        <dbReference type="Proteomes" id="UP000245839"/>
    </source>
</evidence>
<dbReference type="CDD" id="cd04301">
    <property type="entry name" value="NAT_SF"/>
    <property type="match status" value="1"/>
</dbReference>
<evidence type="ECO:0000256" key="1">
    <source>
        <dbReference type="ARBA" id="ARBA00022679"/>
    </source>
</evidence>
<keyword evidence="2" id="KW-0012">Acyltransferase</keyword>
<dbReference type="SUPFAM" id="SSF55729">
    <property type="entry name" value="Acyl-CoA N-acyltransferases (Nat)"/>
    <property type="match status" value="1"/>
</dbReference>
<dbReference type="AlphaFoldDB" id="A0A2Y9BZJ2"/>
<feature type="domain" description="N-acetyltransferase" evidence="3">
    <location>
        <begin position="1"/>
        <end position="160"/>
    </location>
</feature>
<keyword evidence="1 5" id="KW-0808">Transferase</keyword>
<evidence type="ECO:0000313" key="7">
    <source>
        <dbReference type="Proteomes" id="UP000251571"/>
    </source>
</evidence>
<gene>
    <name evidence="4" type="ORF">BCF38_103204</name>
    <name evidence="5" type="ORF">SAMN05421539_103204</name>
</gene>
<dbReference type="Gene3D" id="3.40.630.30">
    <property type="match status" value="1"/>
</dbReference>
<dbReference type="OrthoDB" id="5459937at2"/>
<sequence length="167" mass="17491">MILRAPRPADGPEITAIHAEGLATGHASFRDRPMGWEEFEAGFALALLAEIDGAVAGFAGVAPTSSRAVYSGVGEVSVYVAARSLGRGVGRALLSRLVAESEAAGWWTLVAQIFPQNPASLALHRACGFEALGTRRGLGRMSYGPMAGRWRDVVMLERRSAVVGAAG</sequence>
<dbReference type="PROSITE" id="PS51186">
    <property type="entry name" value="GNAT"/>
    <property type="match status" value="1"/>
</dbReference>